<keyword evidence="4" id="KW-0233">DNA recombination</keyword>
<protein>
    <submittedName>
        <fullName evidence="9">Tyrosine-type recombinase/integrase</fullName>
    </submittedName>
</protein>
<dbReference type="Proteomes" id="UP000650616">
    <property type="component" value="Unassembled WGS sequence"/>
</dbReference>
<dbReference type="PROSITE" id="PS51900">
    <property type="entry name" value="CB"/>
    <property type="match status" value="1"/>
</dbReference>
<dbReference type="Pfam" id="PF00589">
    <property type="entry name" value="Phage_integrase"/>
    <property type="match status" value="1"/>
</dbReference>
<evidence type="ECO:0000313" key="9">
    <source>
        <dbReference type="EMBL" id="MBE3608028.1"/>
    </source>
</evidence>
<dbReference type="InterPro" id="IPR050808">
    <property type="entry name" value="Phage_Integrase"/>
</dbReference>
<comment type="similarity">
    <text evidence="1">Belongs to the 'phage' integrase family.</text>
</comment>
<dbReference type="GO" id="GO:0003677">
    <property type="term" value="F:DNA binding"/>
    <property type="evidence" value="ECO:0007669"/>
    <property type="project" value="UniProtKB-UniRule"/>
</dbReference>
<evidence type="ECO:0000313" key="8">
    <source>
        <dbReference type="EMBL" id="MBE2986009.1"/>
    </source>
</evidence>
<dbReference type="Gene3D" id="1.10.150.130">
    <property type="match status" value="1"/>
</dbReference>
<gene>
    <name evidence="8" type="ORF">CCAL12919_02515</name>
    <name evidence="9" type="ORF">CCAL9337_04700</name>
</gene>
<dbReference type="InterPro" id="IPR010998">
    <property type="entry name" value="Integrase_recombinase_N"/>
</dbReference>
<dbReference type="InterPro" id="IPR002104">
    <property type="entry name" value="Integrase_catalytic"/>
</dbReference>
<dbReference type="PROSITE" id="PS51898">
    <property type="entry name" value="TYR_RECOMBINASE"/>
    <property type="match status" value="1"/>
</dbReference>
<reference evidence="9 10" key="1">
    <citation type="submission" date="2015-08" db="EMBL/GenBank/DDBJ databases">
        <title>Comparative genomics of the Campylobacter concisus group.</title>
        <authorList>
            <person name="Yee E."/>
            <person name="Chapman M.H."/>
            <person name="Huynh S."/>
            <person name="Bono J.L."/>
            <person name="On S.L."/>
            <person name="St Leger J."/>
            <person name="Foster G."/>
            <person name="Parker C.T."/>
            <person name="Miller W.G."/>
        </authorList>
    </citation>
    <scope>NUCLEOTIDE SEQUENCE [LARGE SCALE GENOMIC DNA]</scope>
    <source>
        <strain evidence="9 10">RM9337</strain>
    </source>
</reference>
<evidence type="ECO:0000256" key="1">
    <source>
        <dbReference type="ARBA" id="ARBA00008857"/>
    </source>
</evidence>
<keyword evidence="10" id="KW-1185">Reference proteome</keyword>
<evidence type="ECO:0000256" key="4">
    <source>
        <dbReference type="ARBA" id="ARBA00023172"/>
    </source>
</evidence>
<dbReference type="PANTHER" id="PTHR30629">
    <property type="entry name" value="PROPHAGE INTEGRASE"/>
    <property type="match status" value="1"/>
</dbReference>
<keyword evidence="2" id="KW-0229">DNA integration</keyword>
<dbReference type="Proteomes" id="UP001318760">
    <property type="component" value="Unassembled WGS sequence"/>
</dbReference>
<dbReference type="PANTHER" id="PTHR30629:SF2">
    <property type="entry name" value="PROPHAGE INTEGRASE INTS-RELATED"/>
    <property type="match status" value="1"/>
</dbReference>
<evidence type="ECO:0000259" key="7">
    <source>
        <dbReference type="PROSITE" id="PS51900"/>
    </source>
</evidence>
<sequence length="289" mass="34244">MLLNELFEKYILFYELILSKTTLRSDIATYNKHFKNGLGLKFVDAITFLDIQEFCNVLLKNGYKVKTVKNIVAKLRVIFKFALKLDLVIKNPCEFIELPRFDNKRYFDYSTKTQKAIIKAIVENRGVNADIFFFLLHGRRKNEVLSLKFSDINLKNRTYIIPYKINKAKRNMIYTMSDELYLRLLKHYIQAKKDNRLNGYIFENSNTHNKFVDLRRSWNSLLKRNNLPKIRLHDIRHLIGTYSINYLKLPIEQVSFTLGHTNIITTQKYITSNIKKSKETIENLIKSVN</sequence>
<name>A0AAW3ZXE1_9BACT</name>
<dbReference type="AlphaFoldDB" id="A0AAW3ZXE1"/>
<proteinExistence type="inferred from homology"/>
<evidence type="ECO:0000256" key="2">
    <source>
        <dbReference type="ARBA" id="ARBA00022908"/>
    </source>
</evidence>
<organism evidence="9 10">
    <name type="scientific">Campylobacter californiensis</name>
    <dbReference type="NCBI Taxonomy" id="1032243"/>
    <lineage>
        <taxon>Bacteria</taxon>
        <taxon>Pseudomonadati</taxon>
        <taxon>Campylobacterota</taxon>
        <taxon>Epsilonproteobacteria</taxon>
        <taxon>Campylobacterales</taxon>
        <taxon>Campylobacteraceae</taxon>
        <taxon>Campylobacter</taxon>
    </lineage>
</organism>
<dbReference type="EMBL" id="LIWG01000004">
    <property type="protein sequence ID" value="MBE3608028.1"/>
    <property type="molecule type" value="Genomic_DNA"/>
</dbReference>
<evidence type="ECO:0000259" key="6">
    <source>
        <dbReference type="PROSITE" id="PS51898"/>
    </source>
</evidence>
<comment type="caution">
    <text evidence="9">The sequence shown here is derived from an EMBL/GenBank/DDBJ whole genome shotgun (WGS) entry which is preliminary data.</text>
</comment>
<dbReference type="GO" id="GO:0015074">
    <property type="term" value="P:DNA integration"/>
    <property type="evidence" value="ECO:0007669"/>
    <property type="project" value="UniProtKB-KW"/>
</dbReference>
<evidence type="ECO:0000313" key="11">
    <source>
        <dbReference type="Proteomes" id="UP001318760"/>
    </source>
</evidence>
<dbReference type="EMBL" id="JADBHS010000003">
    <property type="protein sequence ID" value="MBE2986009.1"/>
    <property type="molecule type" value="Genomic_DNA"/>
</dbReference>
<feature type="domain" description="Tyr recombinase" evidence="6">
    <location>
        <begin position="102"/>
        <end position="282"/>
    </location>
</feature>
<feature type="domain" description="Core-binding (CB)" evidence="7">
    <location>
        <begin position="1"/>
        <end position="83"/>
    </location>
</feature>
<evidence type="ECO:0000313" key="10">
    <source>
        <dbReference type="Proteomes" id="UP000650616"/>
    </source>
</evidence>
<evidence type="ECO:0000256" key="3">
    <source>
        <dbReference type="ARBA" id="ARBA00023125"/>
    </source>
</evidence>
<dbReference type="SUPFAM" id="SSF56349">
    <property type="entry name" value="DNA breaking-rejoining enzymes"/>
    <property type="match status" value="1"/>
</dbReference>
<reference evidence="8 11" key="2">
    <citation type="submission" date="2020-10" db="EMBL/GenBank/DDBJ databases">
        <title>Campylobacter californiensis sp. nov. isolated from cattle and feral swine in California.</title>
        <authorList>
            <person name="Miller W.G."/>
        </authorList>
    </citation>
    <scope>NUCLEOTIDE SEQUENCE [LARGE SCALE GENOMIC DNA]</scope>
    <source>
        <strain evidence="8 11">RM12919</strain>
    </source>
</reference>
<evidence type="ECO:0000256" key="5">
    <source>
        <dbReference type="PROSITE-ProRule" id="PRU01248"/>
    </source>
</evidence>
<dbReference type="GO" id="GO:0006310">
    <property type="term" value="P:DNA recombination"/>
    <property type="evidence" value="ECO:0007669"/>
    <property type="project" value="UniProtKB-KW"/>
</dbReference>
<dbReference type="InterPro" id="IPR044068">
    <property type="entry name" value="CB"/>
</dbReference>
<dbReference type="Gene3D" id="1.10.443.10">
    <property type="entry name" value="Intergrase catalytic core"/>
    <property type="match status" value="1"/>
</dbReference>
<accession>A0AAW3ZXE1</accession>
<dbReference type="InterPro" id="IPR011010">
    <property type="entry name" value="DNA_brk_join_enz"/>
</dbReference>
<keyword evidence="3 5" id="KW-0238">DNA-binding</keyword>
<dbReference type="InterPro" id="IPR013762">
    <property type="entry name" value="Integrase-like_cat_sf"/>
</dbReference>